<evidence type="ECO:0000313" key="3">
    <source>
        <dbReference type="Proteomes" id="UP000293377"/>
    </source>
</evidence>
<keyword evidence="1" id="KW-0812">Transmembrane</keyword>
<keyword evidence="3" id="KW-1185">Reference proteome</keyword>
<protein>
    <submittedName>
        <fullName evidence="2">Uncharacterized protein</fullName>
    </submittedName>
</protein>
<sequence length="153" mass="17304">MYALDYRVLIVVNVVLLLLLLLFLIYQVCVKPLYCQISKLERENTELRAKNAELECAMSEMAVANESVLSKCDRALESIACVLDPKVKISRTGNTMQDTVENMTTVMGLMQQSILKFVEVVKDHEKQHEEQQRGESIQVEGLSAFANHVNQSV</sequence>
<accession>A0A4Q6IB00</accession>
<keyword evidence="1" id="KW-0472">Membrane</keyword>
<proteinExistence type="predicted"/>
<dbReference type="Proteomes" id="UP000293377">
    <property type="component" value="Unassembled WGS sequence"/>
</dbReference>
<gene>
    <name evidence="2" type="ORF">DRF75_03915</name>
</gene>
<evidence type="ECO:0000256" key="1">
    <source>
        <dbReference type="SAM" id="Phobius"/>
    </source>
</evidence>
<reference evidence="2 3" key="1">
    <citation type="submission" date="2018-06" db="EMBL/GenBank/DDBJ databases">
        <title>Complete Genome Sequence of Ehrlichia minasensis Isolated From Cattle.</title>
        <authorList>
            <person name="Aguiar D.M."/>
            <person name="Araujo J.P.A.Jr."/>
            <person name="Nakazato L."/>
            <person name="Bard E."/>
            <person name="Cabezas-Cruz A."/>
        </authorList>
    </citation>
    <scope>NUCLEOTIDE SEQUENCE [LARGE SCALE GENOMIC DNA]</scope>
    <source>
        <strain evidence="2 3">B11</strain>
    </source>
</reference>
<name>A0A4Q6IB00_9RICK</name>
<dbReference type="AlphaFoldDB" id="A0A4Q6IB00"/>
<keyword evidence="1" id="KW-1133">Transmembrane helix</keyword>
<dbReference type="EMBL" id="QOHL01000019">
    <property type="protein sequence ID" value="RZB12478.1"/>
    <property type="molecule type" value="Genomic_DNA"/>
</dbReference>
<dbReference type="RefSeq" id="WP_129992683.1">
    <property type="nucleotide sequence ID" value="NZ_QOHL01000019.1"/>
</dbReference>
<feature type="transmembrane region" description="Helical" evidence="1">
    <location>
        <begin position="6"/>
        <end position="29"/>
    </location>
</feature>
<evidence type="ECO:0000313" key="2">
    <source>
        <dbReference type="EMBL" id="RZB12478.1"/>
    </source>
</evidence>
<organism evidence="2 3">
    <name type="scientific">Ehrlichia minasensis</name>
    <dbReference type="NCBI Taxonomy" id="1242993"/>
    <lineage>
        <taxon>Bacteria</taxon>
        <taxon>Pseudomonadati</taxon>
        <taxon>Pseudomonadota</taxon>
        <taxon>Alphaproteobacteria</taxon>
        <taxon>Rickettsiales</taxon>
        <taxon>Anaplasmataceae</taxon>
        <taxon>Ehrlichia</taxon>
    </lineage>
</organism>
<comment type="caution">
    <text evidence="2">The sequence shown here is derived from an EMBL/GenBank/DDBJ whole genome shotgun (WGS) entry which is preliminary data.</text>
</comment>